<reference evidence="4" key="2">
    <citation type="submission" date="2010-07" db="EMBL/GenBank/DDBJ databases">
        <authorList>
            <consortium name="The Broad Institute Genome Sequencing Platform"/>
            <consortium name="Broad Institute Genome Sequencing Center for Infectious Disease"/>
            <person name="Ma L.-J."/>
            <person name="Dead R."/>
            <person name="Young S."/>
            <person name="Zeng Q."/>
            <person name="Koehrsen M."/>
            <person name="Alvarado L."/>
            <person name="Berlin A."/>
            <person name="Chapman S.B."/>
            <person name="Chen Z."/>
            <person name="Freedman E."/>
            <person name="Gellesch M."/>
            <person name="Goldberg J."/>
            <person name="Griggs A."/>
            <person name="Gujja S."/>
            <person name="Heilman E.R."/>
            <person name="Heiman D."/>
            <person name="Hepburn T."/>
            <person name="Howarth C."/>
            <person name="Jen D."/>
            <person name="Larson L."/>
            <person name="Mehta T."/>
            <person name="Neiman D."/>
            <person name="Pearson M."/>
            <person name="Roberts A."/>
            <person name="Saif S."/>
            <person name="Shea T."/>
            <person name="Shenoy N."/>
            <person name="Sisk P."/>
            <person name="Stolte C."/>
            <person name="Sykes S."/>
            <person name="Walk T."/>
            <person name="White J."/>
            <person name="Yandava C."/>
            <person name="Haas B."/>
            <person name="Nusbaum C."/>
            <person name="Birren B."/>
        </authorList>
    </citation>
    <scope>NUCLEOTIDE SEQUENCE</scope>
    <source>
        <strain evidence="4">R3-111a-1</strain>
    </source>
</reference>
<reference evidence="5" key="5">
    <citation type="submission" date="2018-04" db="UniProtKB">
        <authorList>
            <consortium name="EnsemblFungi"/>
        </authorList>
    </citation>
    <scope>IDENTIFICATION</scope>
    <source>
        <strain evidence="5">R3-111a-1</strain>
    </source>
</reference>
<dbReference type="RefSeq" id="XP_009220157.1">
    <property type="nucleotide sequence ID" value="XM_009221893.1"/>
</dbReference>
<dbReference type="GO" id="GO:0005096">
    <property type="term" value="F:GTPase activator activity"/>
    <property type="evidence" value="ECO:0007669"/>
    <property type="project" value="UniProtKB-KW"/>
</dbReference>
<keyword evidence="6" id="KW-1185">Reference proteome</keyword>
<evidence type="ECO:0000256" key="2">
    <source>
        <dbReference type="SAM" id="MobiDB-lite"/>
    </source>
</evidence>
<proteinExistence type="predicted"/>
<dbReference type="HOGENOM" id="CLU_039465_0_1_1"/>
<reference evidence="6" key="1">
    <citation type="submission" date="2010-07" db="EMBL/GenBank/DDBJ databases">
        <title>The genome sequence of Gaeumannomyces graminis var. tritici strain R3-111a-1.</title>
        <authorList>
            <consortium name="The Broad Institute Genome Sequencing Platform"/>
            <person name="Ma L.-J."/>
            <person name="Dead R."/>
            <person name="Young S."/>
            <person name="Zeng Q."/>
            <person name="Koehrsen M."/>
            <person name="Alvarado L."/>
            <person name="Berlin A."/>
            <person name="Chapman S.B."/>
            <person name="Chen Z."/>
            <person name="Freedman E."/>
            <person name="Gellesch M."/>
            <person name="Goldberg J."/>
            <person name="Griggs A."/>
            <person name="Gujja S."/>
            <person name="Heilman E.R."/>
            <person name="Heiman D."/>
            <person name="Hepburn T."/>
            <person name="Howarth C."/>
            <person name="Jen D."/>
            <person name="Larson L."/>
            <person name="Mehta T."/>
            <person name="Neiman D."/>
            <person name="Pearson M."/>
            <person name="Roberts A."/>
            <person name="Saif S."/>
            <person name="Shea T."/>
            <person name="Shenoy N."/>
            <person name="Sisk P."/>
            <person name="Stolte C."/>
            <person name="Sykes S."/>
            <person name="Walk T."/>
            <person name="White J."/>
            <person name="Yandava C."/>
            <person name="Haas B."/>
            <person name="Nusbaum C."/>
            <person name="Birren B."/>
        </authorList>
    </citation>
    <scope>NUCLEOTIDE SEQUENCE [LARGE SCALE GENOMIC DNA]</scope>
    <source>
        <strain evidence="6">R3-111a-1</strain>
    </source>
</reference>
<dbReference type="EMBL" id="GL385396">
    <property type="protein sequence ID" value="EJT79012.1"/>
    <property type="molecule type" value="Genomic_DNA"/>
</dbReference>
<protein>
    <recommendedName>
        <fullName evidence="3">Rab-GAP TBC domain-containing protein</fullName>
    </recommendedName>
</protein>
<dbReference type="PROSITE" id="PS50086">
    <property type="entry name" value="TBC_RABGAP"/>
    <property type="match status" value="1"/>
</dbReference>
<dbReference type="GeneID" id="20344561"/>
<evidence type="ECO:0000313" key="5">
    <source>
        <dbReference type="EnsemblFungi" id="EJT79012"/>
    </source>
</evidence>
<dbReference type="Gene3D" id="1.10.8.1310">
    <property type="match status" value="1"/>
</dbReference>
<feature type="domain" description="Rab-GAP TBC" evidence="3">
    <location>
        <begin position="81"/>
        <end position="275"/>
    </location>
</feature>
<dbReference type="STRING" id="644352.J3NS56"/>
<dbReference type="FunFam" id="1.10.472.80:FF:000060">
    <property type="entry name" value="TBC domain protein, putative"/>
    <property type="match status" value="1"/>
</dbReference>
<dbReference type="GO" id="GO:0005789">
    <property type="term" value="C:endoplasmic reticulum membrane"/>
    <property type="evidence" value="ECO:0007669"/>
    <property type="project" value="TreeGrafter"/>
</dbReference>
<evidence type="ECO:0000259" key="3">
    <source>
        <dbReference type="PROSITE" id="PS50086"/>
    </source>
</evidence>
<accession>J3NS56</accession>
<dbReference type="InterPro" id="IPR035969">
    <property type="entry name" value="Rab-GAP_TBC_sf"/>
</dbReference>
<dbReference type="PANTHER" id="PTHR20913">
    <property type="entry name" value="TBC1 DOMAIN FAMILY MEMBER 20/GTPASE"/>
    <property type="match status" value="1"/>
</dbReference>
<dbReference type="SUPFAM" id="SSF47923">
    <property type="entry name" value="Ypt/Rab-GAP domain of gyp1p"/>
    <property type="match status" value="2"/>
</dbReference>
<reference evidence="4" key="3">
    <citation type="submission" date="2010-09" db="EMBL/GenBank/DDBJ databases">
        <title>Annotation of Gaeumannomyces graminis var. tritici R3-111a-1.</title>
        <authorList>
            <consortium name="The Broad Institute Genome Sequencing Platform"/>
            <person name="Ma L.-J."/>
            <person name="Dead R."/>
            <person name="Young S.K."/>
            <person name="Zeng Q."/>
            <person name="Gargeya S."/>
            <person name="Fitzgerald M."/>
            <person name="Haas B."/>
            <person name="Abouelleil A."/>
            <person name="Alvarado L."/>
            <person name="Arachchi H.M."/>
            <person name="Berlin A."/>
            <person name="Brown A."/>
            <person name="Chapman S.B."/>
            <person name="Chen Z."/>
            <person name="Dunbar C."/>
            <person name="Freedman E."/>
            <person name="Gearin G."/>
            <person name="Gellesch M."/>
            <person name="Goldberg J."/>
            <person name="Griggs A."/>
            <person name="Gujja S."/>
            <person name="Heiman D."/>
            <person name="Howarth C."/>
            <person name="Larson L."/>
            <person name="Lui A."/>
            <person name="MacDonald P.J.P."/>
            <person name="Mehta T."/>
            <person name="Montmayeur A."/>
            <person name="Murphy C."/>
            <person name="Neiman D."/>
            <person name="Pearson M."/>
            <person name="Priest M."/>
            <person name="Roberts A."/>
            <person name="Saif S."/>
            <person name="Shea T."/>
            <person name="Shenoy N."/>
            <person name="Sisk P."/>
            <person name="Stolte C."/>
            <person name="Sykes S."/>
            <person name="Yandava C."/>
            <person name="Wortman J."/>
            <person name="Nusbaum C."/>
            <person name="Birren B."/>
        </authorList>
    </citation>
    <scope>NUCLEOTIDE SEQUENCE</scope>
    <source>
        <strain evidence="4">R3-111a-1</strain>
    </source>
</reference>
<dbReference type="PANTHER" id="PTHR20913:SF7">
    <property type="entry name" value="RE60063P"/>
    <property type="match status" value="1"/>
</dbReference>
<evidence type="ECO:0000313" key="4">
    <source>
        <dbReference type="EMBL" id="EJT79012.1"/>
    </source>
</evidence>
<dbReference type="OrthoDB" id="206700at2759"/>
<dbReference type="VEuPathDB" id="FungiDB:GGTG_04103"/>
<keyword evidence="1" id="KW-0343">GTPase activation</keyword>
<dbReference type="EnsemblFungi" id="EJT79012">
    <property type="protein sequence ID" value="EJT79012"/>
    <property type="gene ID" value="GGTG_04103"/>
</dbReference>
<name>J3NS56_GAET3</name>
<dbReference type="AlphaFoldDB" id="J3NS56"/>
<dbReference type="SMART" id="SM00164">
    <property type="entry name" value="TBC"/>
    <property type="match status" value="1"/>
</dbReference>
<organism evidence="4">
    <name type="scientific">Gaeumannomyces tritici (strain R3-111a-1)</name>
    <name type="common">Wheat and barley take-all root rot fungus</name>
    <name type="synonym">Gaeumannomyces graminis var. tritici</name>
    <dbReference type="NCBI Taxonomy" id="644352"/>
    <lineage>
        <taxon>Eukaryota</taxon>
        <taxon>Fungi</taxon>
        <taxon>Dikarya</taxon>
        <taxon>Ascomycota</taxon>
        <taxon>Pezizomycotina</taxon>
        <taxon>Sordariomycetes</taxon>
        <taxon>Sordariomycetidae</taxon>
        <taxon>Magnaporthales</taxon>
        <taxon>Magnaporthaceae</taxon>
        <taxon>Gaeumannomyces</taxon>
    </lineage>
</organism>
<dbReference type="InterPro" id="IPR000195">
    <property type="entry name" value="Rab-GAP-TBC_dom"/>
</dbReference>
<dbReference type="InterPro" id="IPR045913">
    <property type="entry name" value="TBC20/Gyp8-like"/>
</dbReference>
<evidence type="ECO:0000313" key="6">
    <source>
        <dbReference type="Proteomes" id="UP000006039"/>
    </source>
</evidence>
<dbReference type="eggNOG" id="KOG2595">
    <property type="taxonomic scope" value="Eukaryota"/>
</dbReference>
<dbReference type="Pfam" id="PF00566">
    <property type="entry name" value="RabGAP-TBC"/>
    <property type="match status" value="1"/>
</dbReference>
<dbReference type="Gene3D" id="1.10.472.80">
    <property type="entry name" value="Ypt/Rab-GAP domain of gyp1p, domain 3"/>
    <property type="match status" value="1"/>
</dbReference>
<sequence length="434" mass="48593">MAPAGDSPSGRHTVDGLSSDADVALLQPSTVSAQHTNSGVRRNDKTGSQSDLSPKAQAIREACKLRRVDDLKELALSKGGFLSDSLRQQAWPVLLGLAPEDEVIDLDGPSVTDRASSWRELPRHRDEDQVQLDVDRAFVYYPNLENPVELERRKADLSDLIVEVLRRHPYLCYFQGYHDICQVFLLVLEPAQCSLAVSRLSVLRIRDFMLPNLTPAIAQLRLLPDILDAADPALWRHLSQTEPFFALSGTLTMYAHDVQTLGEIARLFDALLALDPTFSVYVFAAIVLSRRDELFDTPDSEPEMLHSILSKLPQPLDLDALLARAAELVVRHRPDRLPAWRHVSAASVLKTARDTATCAAQSMSYGRACFDRQVRELEFAEKRDKLKAALWRYRRPARAVAFAVAFGVLAFWLRRSPGPQAYVTDLLSRWIGGH</sequence>
<dbReference type="Proteomes" id="UP000006039">
    <property type="component" value="Unassembled WGS sequence"/>
</dbReference>
<gene>
    <name evidence="5" type="primary">20344561</name>
    <name evidence="4" type="ORF">GGTG_04103</name>
</gene>
<dbReference type="GO" id="GO:0006888">
    <property type="term" value="P:endoplasmic reticulum to Golgi vesicle-mediated transport"/>
    <property type="evidence" value="ECO:0007669"/>
    <property type="project" value="TreeGrafter"/>
</dbReference>
<feature type="compositionally biased region" description="Polar residues" evidence="2">
    <location>
        <begin position="27"/>
        <end position="52"/>
    </location>
</feature>
<feature type="region of interest" description="Disordered" evidence="2">
    <location>
        <begin position="1"/>
        <end position="55"/>
    </location>
</feature>
<reference evidence="5" key="4">
    <citation type="journal article" date="2015" name="G3 (Bethesda)">
        <title>Genome sequences of three phytopathogenic species of the Magnaporthaceae family of fungi.</title>
        <authorList>
            <person name="Okagaki L.H."/>
            <person name="Nunes C.C."/>
            <person name="Sailsbery J."/>
            <person name="Clay B."/>
            <person name="Brown D."/>
            <person name="John T."/>
            <person name="Oh Y."/>
            <person name="Young N."/>
            <person name="Fitzgerald M."/>
            <person name="Haas B.J."/>
            <person name="Zeng Q."/>
            <person name="Young S."/>
            <person name="Adiconis X."/>
            <person name="Fan L."/>
            <person name="Levin J.Z."/>
            <person name="Mitchell T.K."/>
            <person name="Okubara P.A."/>
            <person name="Farman M.L."/>
            <person name="Kohn L.M."/>
            <person name="Birren B."/>
            <person name="Ma L.-J."/>
            <person name="Dean R.A."/>
        </authorList>
    </citation>
    <scope>NUCLEOTIDE SEQUENCE</scope>
    <source>
        <strain evidence="5">R3-111a-1</strain>
    </source>
</reference>
<evidence type="ECO:0000256" key="1">
    <source>
        <dbReference type="ARBA" id="ARBA00022468"/>
    </source>
</evidence>